<organism evidence="1 2">
    <name type="scientific">Colletotrichum paranaense</name>
    <dbReference type="NCBI Taxonomy" id="1914294"/>
    <lineage>
        <taxon>Eukaryota</taxon>
        <taxon>Fungi</taxon>
        <taxon>Dikarya</taxon>
        <taxon>Ascomycota</taxon>
        <taxon>Pezizomycotina</taxon>
        <taxon>Sordariomycetes</taxon>
        <taxon>Hypocreomycetidae</taxon>
        <taxon>Glomerellales</taxon>
        <taxon>Glomerellaceae</taxon>
        <taxon>Colletotrichum</taxon>
        <taxon>Colletotrichum acutatum species complex</taxon>
    </lineage>
</organism>
<evidence type="ECO:0000313" key="1">
    <source>
        <dbReference type="EMBL" id="KAK1543578.1"/>
    </source>
</evidence>
<proteinExistence type="predicted"/>
<name>A0ABQ9SVP5_9PEZI</name>
<dbReference type="RefSeq" id="XP_060352698.1">
    <property type="nucleotide sequence ID" value="XM_060488492.1"/>
</dbReference>
<evidence type="ECO:0000313" key="2">
    <source>
        <dbReference type="Proteomes" id="UP001241169"/>
    </source>
</evidence>
<sequence length="214" mass="23736">MSCGCGCLNLGLLERVRRVEARDIRNLLEHVLLHVVLTRRYLHPGPASCFWWGSSPFLVSKENGPAPSIPSPQWRNYEITSVSGLGKEQKTDDIGSRMEMALAHSSRRANRRIIDRYHNCSFLEVRESEVHPSVPPSSLCTSSKVPEEGTYSALAPRSLFLPSILSNGGSLIWGDAYPSCPRKPRHSRHFRLRSAVSGAALARNPPPTPVSNSR</sequence>
<dbReference type="EMBL" id="MOPA01000003">
    <property type="protein sequence ID" value="KAK1543578.1"/>
    <property type="molecule type" value="Genomic_DNA"/>
</dbReference>
<keyword evidence="2" id="KW-1185">Reference proteome</keyword>
<dbReference type="GeneID" id="85372391"/>
<gene>
    <name evidence="1" type="ORF">CPAR01_04211</name>
</gene>
<dbReference type="Proteomes" id="UP001241169">
    <property type="component" value="Unassembled WGS sequence"/>
</dbReference>
<comment type="caution">
    <text evidence="1">The sequence shown here is derived from an EMBL/GenBank/DDBJ whole genome shotgun (WGS) entry which is preliminary data.</text>
</comment>
<accession>A0ABQ9SVP5</accession>
<protein>
    <submittedName>
        <fullName evidence="1">Uncharacterized protein</fullName>
    </submittedName>
</protein>
<reference evidence="1 2" key="1">
    <citation type="submission" date="2016-10" db="EMBL/GenBank/DDBJ databases">
        <title>The genome sequence of Colletotrichum fioriniae PJ7.</title>
        <authorList>
            <person name="Baroncelli R."/>
        </authorList>
    </citation>
    <scope>NUCLEOTIDE SEQUENCE [LARGE SCALE GENOMIC DNA]</scope>
    <source>
        <strain evidence="1 2">IMI 384185</strain>
    </source>
</reference>